<dbReference type="Proteomes" id="UP000299102">
    <property type="component" value="Unassembled WGS sequence"/>
</dbReference>
<name>A0A4C1YDW5_EUMVA</name>
<accession>A0A4C1YDW5</accession>
<reference evidence="2 3" key="1">
    <citation type="journal article" date="2019" name="Commun. Biol.">
        <title>The bagworm genome reveals a unique fibroin gene that provides high tensile strength.</title>
        <authorList>
            <person name="Kono N."/>
            <person name="Nakamura H."/>
            <person name="Ohtoshi R."/>
            <person name="Tomita M."/>
            <person name="Numata K."/>
            <person name="Arakawa K."/>
        </authorList>
    </citation>
    <scope>NUCLEOTIDE SEQUENCE [LARGE SCALE GENOMIC DNA]</scope>
</reference>
<proteinExistence type="predicted"/>
<gene>
    <name evidence="2" type="ORF">EVAR_9679_1</name>
</gene>
<dbReference type="EMBL" id="BGZK01001149">
    <property type="protein sequence ID" value="GBP72535.1"/>
    <property type="molecule type" value="Genomic_DNA"/>
</dbReference>
<dbReference type="AlphaFoldDB" id="A0A4C1YDW5"/>
<keyword evidence="3" id="KW-1185">Reference proteome</keyword>
<feature type="compositionally biased region" description="Basic and acidic residues" evidence="1">
    <location>
        <begin position="27"/>
        <end position="48"/>
    </location>
</feature>
<evidence type="ECO:0000313" key="3">
    <source>
        <dbReference type="Proteomes" id="UP000299102"/>
    </source>
</evidence>
<evidence type="ECO:0000313" key="2">
    <source>
        <dbReference type="EMBL" id="GBP72535.1"/>
    </source>
</evidence>
<evidence type="ECO:0000256" key="1">
    <source>
        <dbReference type="SAM" id="MobiDB-lite"/>
    </source>
</evidence>
<dbReference type="OrthoDB" id="370884at2759"/>
<protein>
    <submittedName>
        <fullName evidence="2">Uncharacterized protein</fullName>
    </submittedName>
</protein>
<feature type="region of interest" description="Disordered" evidence="1">
    <location>
        <begin position="27"/>
        <end position="106"/>
    </location>
</feature>
<sequence length="178" mass="19202">MPSVCVHLYCPVFEDALKLLSVSLDRKMSGDTDKAKISDNQDEDKKSGAGDGQTSEDESSQDSKGESKEALPTAPSEGNVAAAVVTGSPEGLDESTAPQDITMPIGADGESRRLVWTGSRTPLSSRSVEKCAVFLIRLYVHGCRVPMPGWPIKNRPIGNHKGDVSYPACTLYTWQEME</sequence>
<organism evidence="2 3">
    <name type="scientific">Eumeta variegata</name>
    <name type="common">Bagworm moth</name>
    <name type="synonym">Eumeta japonica</name>
    <dbReference type="NCBI Taxonomy" id="151549"/>
    <lineage>
        <taxon>Eukaryota</taxon>
        <taxon>Metazoa</taxon>
        <taxon>Ecdysozoa</taxon>
        <taxon>Arthropoda</taxon>
        <taxon>Hexapoda</taxon>
        <taxon>Insecta</taxon>
        <taxon>Pterygota</taxon>
        <taxon>Neoptera</taxon>
        <taxon>Endopterygota</taxon>
        <taxon>Lepidoptera</taxon>
        <taxon>Glossata</taxon>
        <taxon>Ditrysia</taxon>
        <taxon>Tineoidea</taxon>
        <taxon>Psychidae</taxon>
        <taxon>Oiketicinae</taxon>
        <taxon>Eumeta</taxon>
    </lineage>
</organism>
<comment type="caution">
    <text evidence="2">The sequence shown here is derived from an EMBL/GenBank/DDBJ whole genome shotgun (WGS) entry which is preliminary data.</text>
</comment>